<evidence type="ECO:0000256" key="7">
    <source>
        <dbReference type="SAM" id="MobiDB-lite"/>
    </source>
</evidence>
<feature type="region of interest" description="Disordered" evidence="7">
    <location>
        <begin position="526"/>
        <end position="545"/>
    </location>
</feature>
<evidence type="ECO:0000313" key="11">
    <source>
        <dbReference type="Proteomes" id="UP000637513"/>
    </source>
</evidence>
<dbReference type="SUPFAM" id="SSF53649">
    <property type="entry name" value="Alkaline phosphatase-like"/>
    <property type="match status" value="1"/>
</dbReference>
<dbReference type="Gene3D" id="3.40.720.10">
    <property type="entry name" value="Alkaline Phosphatase, subunit A"/>
    <property type="match status" value="1"/>
</dbReference>
<feature type="compositionally biased region" description="Polar residues" evidence="7">
    <location>
        <begin position="529"/>
        <end position="545"/>
    </location>
</feature>
<evidence type="ECO:0000256" key="1">
    <source>
        <dbReference type="ARBA" id="ARBA00004651"/>
    </source>
</evidence>
<feature type="transmembrane region" description="Helical" evidence="8">
    <location>
        <begin position="336"/>
        <end position="356"/>
    </location>
</feature>
<organism evidence="10 11">
    <name type="scientific">Jutongia hominis</name>
    <dbReference type="NCBI Taxonomy" id="2763664"/>
    <lineage>
        <taxon>Bacteria</taxon>
        <taxon>Bacillati</taxon>
        <taxon>Bacillota</taxon>
        <taxon>Clostridia</taxon>
        <taxon>Lachnospirales</taxon>
        <taxon>Lachnospiraceae</taxon>
        <taxon>Jutongia</taxon>
    </lineage>
</organism>
<keyword evidence="4 8" id="KW-0812">Transmembrane</keyword>
<dbReference type="RefSeq" id="WP_249303263.1">
    <property type="nucleotide sequence ID" value="NZ_JACRSW010000014.1"/>
</dbReference>
<dbReference type="CDD" id="cd16015">
    <property type="entry name" value="LTA_synthase"/>
    <property type="match status" value="1"/>
</dbReference>
<feature type="transmembrane region" description="Helical" evidence="8">
    <location>
        <begin position="414"/>
        <end position="432"/>
    </location>
</feature>
<gene>
    <name evidence="10" type="ORF">H8700_03925</name>
</gene>
<accession>A0ABR7MUG4</accession>
<feature type="transmembrane region" description="Helical" evidence="8">
    <location>
        <begin position="363"/>
        <end position="383"/>
    </location>
</feature>
<evidence type="ECO:0000256" key="3">
    <source>
        <dbReference type="ARBA" id="ARBA00022475"/>
    </source>
</evidence>
<keyword evidence="5 8" id="KW-1133">Transmembrane helix</keyword>
<protein>
    <submittedName>
        <fullName evidence="10">LTA synthase family protein</fullName>
    </submittedName>
</protein>
<evidence type="ECO:0000256" key="6">
    <source>
        <dbReference type="ARBA" id="ARBA00023136"/>
    </source>
</evidence>
<evidence type="ECO:0000256" key="4">
    <source>
        <dbReference type="ARBA" id="ARBA00022692"/>
    </source>
</evidence>
<evidence type="ECO:0000313" key="10">
    <source>
        <dbReference type="EMBL" id="MBC8556853.1"/>
    </source>
</evidence>
<comment type="caution">
    <text evidence="10">The sequence shown here is derived from an EMBL/GenBank/DDBJ whole genome shotgun (WGS) entry which is preliminary data.</text>
</comment>
<sequence>MLHKYFKFTKKRITAFAVLSVLILGLQIVFTGSLLARQTVTTEAGNAESAVIGILDKTEIVRQKFAFSRKVVLKEFSLSFGSFERNEVGDSLDIQMTDGDNNIVYETKIPVDDITPNAAYRVSMDHTVTIPKGVTCCIKISCSSSTQQYNTVPTLNTTNRTDPNTYLSTMNMQTHKKALNISYTYYYRQIAPMITIIIEFVLLFVLCFERLTEYAVILLRKKKKEERRREKEKSLELAAMDKRSHSNSKDAKVRYSRLNMQDKAKQKKIKKYQKKHNKKQWDKKKKSYSLKTFVKWCLTEPKVLKRVRQAVVILNPVFIIFFIELMNDALLKMNPFVWLFATILMLALEMLFYAIFGNMSIAILVLDCILYPAGLANLILMNVRGTPFLPGDLLALGTATEVANTYKISLTPSQFVMIPAFVLWCFFIYRIKAKKKNTAIRKKLVRRLTPAAASFVLIGVLYNTPVLENCGIVDNVWNKVASSRSNGFYLNFFINLHYLSVSKPSGYSQDKVASILKDFAKESKKESVAKTSDPTQESSKKVTPSKTKFLTNSDFKKNTGLNGQKPNIILIMNESLADYEQVGKTNFNKDPLSFLHSLRNNTIYGKDYVSVYGAGTSNSEFEAMTGNTMSFFPSGSNVYQQFMHDSTFSMAYYLKSLGYQTDAVHPSSGANWNRINTYNSMRFDRFVTIDDFKNPEYVRYISDKESYKKVIELYENKKKGTPMFTFDMTIQNHGGYLTNTAWDDPVYVKGSYYQEAKEYLSATKVSDDAFKYLTDYFKKADEPTIICMFGDHQPSIETEFYEEIMKKKQSDWELNDIQKRYVTPFVVWANYDIEEGQDVVLSNNYLENLVLKQAGIDLPLYNQYIEKVSDTIPAMNVNGYMDQSGTWHKYDDEKGNINKLLENYEYLQYGYYSDSDKDTMRKLFHMAK</sequence>
<comment type="pathway">
    <text evidence="2">Cell wall biogenesis; lipoteichoic acid biosynthesis.</text>
</comment>
<feature type="domain" description="Sulfatase N-terminal" evidence="9">
    <location>
        <begin position="566"/>
        <end position="855"/>
    </location>
</feature>
<keyword evidence="3" id="KW-1003">Cell membrane</keyword>
<dbReference type="InterPro" id="IPR050448">
    <property type="entry name" value="OpgB/LTA_synthase_biosynth"/>
</dbReference>
<evidence type="ECO:0000256" key="5">
    <source>
        <dbReference type="ARBA" id="ARBA00022989"/>
    </source>
</evidence>
<keyword evidence="6 8" id="KW-0472">Membrane</keyword>
<proteinExistence type="predicted"/>
<evidence type="ECO:0000259" key="9">
    <source>
        <dbReference type="Pfam" id="PF00884"/>
    </source>
</evidence>
<evidence type="ECO:0000256" key="8">
    <source>
        <dbReference type="SAM" id="Phobius"/>
    </source>
</evidence>
<feature type="transmembrane region" description="Helical" evidence="8">
    <location>
        <begin position="310"/>
        <end position="330"/>
    </location>
</feature>
<feature type="transmembrane region" description="Helical" evidence="8">
    <location>
        <begin position="444"/>
        <end position="462"/>
    </location>
</feature>
<reference evidence="10 11" key="1">
    <citation type="submission" date="2020-08" db="EMBL/GenBank/DDBJ databases">
        <title>Genome public.</title>
        <authorList>
            <person name="Liu C."/>
            <person name="Sun Q."/>
        </authorList>
    </citation>
    <scope>NUCLEOTIDE SEQUENCE [LARGE SCALE GENOMIC DNA]</scope>
    <source>
        <strain evidence="10 11">BX3</strain>
    </source>
</reference>
<dbReference type="Proteomes" id="UP000637513">
    <property type="component" value="Unassembled WGS sequence"/>
</dbReference>
<keyword evidence="11" id="KW-1185">Reference proteome</keyword>
<evidence type="ECO:0000256" key="2">
    <source>
        <dbReference type="ARBA" id="ARBA00004936"/>
    </source>
</evidence>
<dbReference type="InterPro" id="IPR000917">
    <property type="entry name" value="Sulfatase_N"/>
</dbReference>
<dbReference type="PANTHER" id="PTHR47371">
    <property type="entry name" value="LIPOTEICHOIC ACID SYNTHASE"/>
    <property type="match status" value="1"/>
</dbReference>
<dbReference type="EMBL" id="JACRSW010000014">
    <property type="protein sequence ID" value="MBC8556853.1"/>
    <property type="molecule type" value="Genomic_DNA"/>
</dbReference>
<dbReference type="InterPro" id="IPR017850">
    <property type="entry name" value="Alkaline_phosphatase_core_sf"/>
</dbReference>
<dbReference type="Pfam" id="PF00884">
    <property type="entry name" value="Sulfatase"/>
    <property type="match status" value="1"/>
</dbReference>
<dbReference type="PANTHER" id="PTHR47371:SF3">
    <property type="entry name" value="PHOSPHOGLYCEROL TRANSFERASE I"/>
    <property type="match status" value="1"/>
</dbReference>
<feature type="transmembrane region" description="Helical" evidence="8">
    <location>
        <begin position="190"/>
        <end position="219"/>
    </location>
</feature>
<name>A0ABR7MUG4_9FIRM</name>
<comment type="subcellular location">
    <subcellularLocation>
        <location evidence="1">Cell membrane</location>
        <topology evidence="1">Multi-pass membrane protein</topology>
    </subcellularLocation>
</comment>